<dbReference type="EMBL" id="NRSZ01000085">
    <property type="protein sequence ID" value="PNY29612.1"/>
    <property type="molecule type" value="Genomic_DNA"/>
</dbReference>
<dbReference type="InterPro" id="IPR027417">
    <property type="entry name" value="P-loop_NTPase"/>
</dbReference>
<comment type="caution">
    <text evidence="5">The sequence shown here is derived from an EMBL/GenBank/DDBJ whole genome shotgun (WGS) entry which is preliminary data.</text>
</comment>
<reference evidence="5 6" key="1">
    <citation type="submission" date="2017-08" db="EMBL/GenBank/DDBJ databases">
        <title>Harnessing the power of phylogenomics to disentangle the directionality and signatures of interkingdom host jumping in the parasitic fungal genus Tolypocladium.</title>
        <authorList>
            <person name="Quandt C.A."/>
            <person name="Patterson W."/>
            <person name="Spatafora J.W."/>
        </authorList>
    </citation>
    <scope>NUCLEOTIDE SEQUENCE [LARGE SCALE GENOMIC DNA]</scope>
    <source>
        <strain evidence="5 6">CBS 113982</strain>
    </source>
</reference>
<accession>A0A2K3QPZ0</accession>
<feature type="domain" description="DUF7791" evidence="4">
    <location>
        <begin position="555"/>
        <end position="709"/>
    </location>
</feature>
<feature type="domain" description="Nephrocystin 3-like N-terminal" evidence="3">
    <location>
        <begin position="263"/>
        <end position="436"/>
    </location>
</feature>
<organism evidence="5 6">
    <name type="scientific">Tolypocladium capitatum</name>
    <dbReference type="NCBI Taxonomy" id="45235"/>
    <lineage>
        <taxon>Eukaryota</taxon>
        <taxon>Fungi</taxon>
        <taxon>Dikarya</taxon>
        <taxon>Ascomycota</taxon>
        <taxon>Pezizomycotina</taxon>
        <taxon>Sordariomycetes</taxon>
        <taxon>Hypocreomycetidae</taxon>
        <taxon>Hypocreales</taxon>
        <taxon>Ophiocordycipitaceae</taxon>
        <taxon>Tolypocladium</taxon>
    </lineage>
</organism>
<gene>
    <name evidence="5" type="ORF">TCAP_00482</name>
</gene>
<dbReference type="PANTHER" id="PTHR10039:SF5">
    <property type="entry name" value="NACHT DOMAIN-CONTAINING PROTEIN"/>
    <property type="match status" value="1"/>
</dbReference>
<dbReference type="AlphaFoldDB" id="A0A2K3QPZ0"/>
<keyword evidence="6" id="KW-1185">Reference proteome</keyword>
<sequence length="995" mass="109355">MAAASAASAASGPEPALAAVSAFLTAATELHRALVSVHRHGEGHAAPADFEALSARLGEATAALGAAEAAPLASACRRVALELRRKLARLADARAVVAGRVVDPAAFRTAWSARDVEALGSRLRGLVGQRSDEAIVFGVSHLRHTGDGRPAAPDTSGREAADADDSAEAAAEHGIEDAGGETAGGGRIGLFTPSAAVAGAIHEPRPAAASLLCDFILDSLAYKSMHAREEEVVRAHRSTFEWVFADANSPADDQGGRSGDRLAGWLATDGLAPIYWITGKPGSGKSTLMRFLFHHPLTAARLQAWARGLPVQTAGFFFWTSGPREQRSQTGLLRSLLHQLLAHNRELMPSTFPALWETLRNMSTRERIGLAPDWPVRELMRAFRLFTDAALPRIKICLFVDGLDEFDRHHLSLIDFFRDLGLGEHGRAIKMCLSSRPWPVFENAFEHAVPRLRLQDLTCHDMHRYATDRLEGSARIRRLLRGNADARRKLVGDVVERADGVFLWVRLAVDEMMDKFRPAPDASSLSDVLAQLPTELDGLFGKLLFEDQTDTELAETAVIFQLMRAREVVAGFVRDDSAHSLTVWELAFALDEADDGLALEAVVQEATDAFIRDRCESTATRIGRRFAGLLDVHGPSRQADTRAPRFADEDDDAVGAARTAASKRVSYTHRTVRDWLMDADGIRGRLVAASPAGFDPHLRLLRSHVLRLKRPLAEVEHHRRLDEWWPDVSLAMTHARHVAVDAARLQRPLLNELDGTLSWLWRRRPQDAHDRWARNAFGSYEVRMKAPPMARPFLCLAAKFGLTRYVSEELAARGQQDDDDDDDGRGRDATPLLSHATEFLCSRKATIFPLSDPELVGHLLRSPCRASPGANHPYVDFTTRAPTTPWLALLRHLRDARRRGWIAHYDTDPRGTARWAAIVRLFVDVGGADVDAVVAADRWDPEISAVGVLELLEATYGAVEVRELRELMVAKKGAGQGEETKQVVLRPRSGCDSQD</sequence>
<dbReference type="OrthoDB" id="443402at2759"/>
<feature type="region of interest" description="Disordered" evidence="2">
    <location>
        <begin position="976"/>
        <end position="995"/>
    </location>
</feature>
<keyword evidence="1" id="KW-0677">Repeat</keyword>
<name>A0A2K3QPZ0_9HYPO</name>
<protein>
    <submittedName>
        <fullName evidence="5">NACHT nucleoside triphosphatase</fullName>
    </submittedName>
</protein>
<evidence type="ECO:0000313" key="5">
    <source>
        <dbReference type="EMBL" id="PNY29612.1"/>
    </source>
</evidence>
<evidence type="ECO:0000256" key="1">
    <source>
        <dbReference type="ARBA" id="ARBA00022737"/>
    </source>
</evidence>
<proteinExistence type="predicted"/>
<dbReference type="InterPro" id="IPR056693">
    <property type="entry name" value="DUF7791"/>
</dbReference>
<dbReference type="STRING" id="45235.A0A2K3QPZ0"/>
<feature type="region of interest" description="Disordered" evidence="2">
    <location>
        <begin position="145"/>
        <end position="183"/>
    </location>
</feature>
<evidence type="ECO:0000313" key="6">
    <source>
        <dbReference type="Proteomes" id="UP000236621"/>
    </source>
</evidence>
<dbReference type="PANTHER" id="PTHR10039">
    <property type="entry name" value="AMELOGENIN"/>
    <property type="match status" value="1"/>
</dbReference>
<dbReference type="SUPFAM" id="SSF52540">
    <property type="entry name" value="P-loop containing nucleoside triphosphate hydrolases"/>
    <property type="match status" value="1"/>
</dbReference>
<dbReference type="InterPro" id="IPR056884">
    <property type="entry name" value="NPHP3-like_N"/>
</dbReference>
<evidence type="ECO:0000259" key="3">
    <source>
        <dbReference type="Pfam" id="PF24883"/>
    </source>
</evidence>
<evidence type="ECO:0000256" key="2">
    <source>
        <dbReference type="SAM" id="MobiDB-lite"/>
    </source>
</evidence>
<dbReference type="Proteomes" id="UP000236621">
    <property type="component" value="Unassembled WGS sequence"/>
</dbReference>
<dbReference type="Pfam" id="PF24883">
    <property type="entry name" value="NPHP3_N"/>
    <property type="match status" value="1"/>
</dbReference>
<dbReference type="Pfam" id="PF25053">
    <property type="entry name" value="DUF7791"/>
    <property type="match status" value="1"/>
</dbReference>
<dbReference type="Gene3D" id="3.40.50.300">
    <property type="entry name" value="P-loop containing nucleotide triphosphate hydrolases"/>
    <property type="match status" value="1"/>
</dbReference>
<evidence type="ECO:0000259" key="4">
    <source>
        <dbReference type="Pfam" id="PF25053"/>
    </source>
</evidence>